<reference evidence="1 2" key="1">
    <citation type="submission" date="2013-01" db="EMBL/GenBank/DDBJ databases">
        <title>Whole genome shotgun sequence of Gordonia soli NBRC 108243.</title>
        <authorList>
            <person name="Isaki-Nakamura S."/>
            <person name="Hosoyama A."/>
            <person name="Tsuchikane K."/>
            <person name="Ando Y."/>
            <person name="Baba S."/>
            <person name="Ohji S."/>
            <person name="Hamada M."/>
            <person name="Tamura T."/>
            <person name="Yamazoe A."/>
            <person name="Yamazaki S."/>
            <person name="Fujita N."/>
        </authorList>
    </citation>
    <scope>NUCLEOTIDE SEQUENCE [LARGE SCALE GENOMIC DNA]</scope>
    <source>
        <strain evidence="1 2">NBRC 108243</strain>
    </source>
</reference>
<dbReference type="AlphaFoldDB" id="M0QPM8"/>
<sequence>MRCGPNPTRLPVGEMRHREIVGVAGIETTYVGVRYAVIGVTRGLRQEEGNRPADAQTV</sequence>
<dbReference type="EMBL" id="BANX01000038">
    <property type="protein sequence ID" value="GAC70640.1"/>
    <property type="molecule type" value="Genomic_DNA"/>
</dbReference>
<name>M0QPM8_9ACTN</name>
<gene>
    <name evidence="1" type="ORF">GS4_38_00460</name>
</gene>
<comment type="caution">
    <text evidence="1">The sequence shown here is derived from an EMBL/GenBank/DDBJ whole genome shotgun (WGS) entry which is preliminary data.</text>
</comment>
<evidence type="ECO:0000313" key="2">
    <source>
        <dbReference type="Proteomes" id="UP000011666"/>
    </source>
</evidence>
<accession>M0QPM8</accession>
<protein>
    <submittedName>
        <fullName evidence="1">Uncharacterized protein</fullName>
    </submittedName>
</protein>
<keyword evidence="2" id="KW-1185">Reference proteome</keyword>
<dbReference type="Proteomes" id="UP000011666">
    <property type="component" value="Unassembled WGS sequence"/>
</dbReference>
<proteinExistence type="predicted"/>
<evidence type="ECO:0000313" key="1">
    <source>
        <dbReference type="EMBL" id="GAC70640.1"/>
    </source>
</evidence>
<dbReference type="STRING" id="1223545.GS4_38_00460"/>
<organism evidence="1 2">
    <name type="scientific">Gordonia soli NBRC 108243</name>
    <dbReference type="NCBI Taxonomy" id="1223545"/>
    <lineage>
        <taxon>Bacteria</taxon>
        <taxon>Bacillati</taxon>
        <taxon>Actinomycetota</taxon>
        <taxon>Actinomycetes</taxon>
        <taxon>Mycobacteriales</taxon>
        <taxon>Gordoniaceae</taxon>
        <taxon>Gordonia</taxon>
    </lineage>
</organism>